<evidence type="ECO:0000313" key="3">
    <source>
        <dbReference type="Proteomes" id="UP001597512"/>
    </source>
</evidence>
<sequence>MMLDKNKKPQKKLGQNRGLHHVNSTLAVTPFTSGKEKKFSAVSKIKIFKDNELAEGKVKYKIVQLQEREKTTASDTFVVNLQKGIGSGSAKTSTGIAKKRADLDNVSASNLGLNLKKGNPRMLARQIASWKVARNLNMRVLSNEKYALDEDGEIHGISSMLPATSMSIKDLLSDHQKIMTDAKLDDNTKQNYLGNVIFSGKIQKELSDLQLLDALTGQTDRHHGNIFIDLINQSVHGIDNDQAFGTKPMKFNDQNAVGSFKIYTNDPKKGAPTRTYDTSRGLEFTQTQIDINTAEKMLAMSEMGLEKLLIDRSGAQHGEFLTKEEVDMAKVRLNAIKIQIQKLKEAGSLIKSWDETTYNDAVGGGLAVLYEGLKMDIVDSSQQKYQSYVAREVNKIAHNKNQYGITYPKGYIHH</sequence>
<evidence type="ECO:0000313" key="2">
    <source>
        <dbReference type="EMBL" id="MFD2934979.1"/>
    </source>
</evidence>
<evidence type="ECO:0000256" key="1">
    <source>
        <dbReference type="SAM" id="MobiDB-lite"/>
    </source>
</evidence>
<gene>
    <name evidence="2" type="ORF">ACFS25_14380</name>
</gene>
<keyword evidence="3" id="KW-1185">Reference proteome</keyword>
<feature type="region of interest" description="Disordered" evidence="1">
    <location>
        <begin position="1"/>
        <end position="20"/>
    </location>
</feature>
<dbReference type="RefSeq" id="WP_381502027.1">
    <property type="nucleotide sequence ID" value="NZ_JBHUOM010000008.1"/>
</dbReference>
<organism evidence="2 3">
    <name type="scientific">Spirosoma flavum</name>
    <dbReference type="NCBI Taxonomy" id="2048557"/>
    <lineage>
        <taxon>Bacteria</taxon>
        <taxon>Pseudomonadati</taxon>
        <taxon>Bacteroidota</taxon>
        <taxon>Cytophagia</taxon>
        <taxon>Cytophagales</taxon>
        <taxon>Cytophagaceae</taxon>
        <taxon>Spirosoma</taxon>
    </lineage>
</organism>
<reference evidence="3" key="1">
    <citation type="journal article" date="2019" name="Int. J. Syst. Evol. Microbiol.">
        <title>The Global Catalogue of Microorganisms (GCM) 10K type strain sequencing project: providing services to taxonomists for standard genome sequencing and annotation.</title>
        <authorList>
            <consortium name="The Broad Institute Genomics Platform"/>
            <consortium name="The Broad Institute Genome Sequencing Center for Infectious Disease"/>
            <person name="Wu L."/>
            <person name="Ma J."/>
        </authorList>
    </citation>
    <scope>NUCLEOTIDE SEQUENCE [LARGE SCALE GENOMIC DNA]</scope>
    <source>
        <strain evidence="3">KCTC 52490</strain>
    </source>
</reference>
<dbReference type="EMBL" id="JBHUOM010000008">
    <property type="protein sequence ID" value="MFD2934979.1"/>
    <property type="molecule type" value="Genomic_DNA"/>
</dbReference>
<accession>A0ABW6AK41</accession>
<protein>
    <submittedName>
        <fullName evidence="2">Uncharacterized protein</fullName>
    </submittedName>
</protein>
<proteinExistence type="predicted"/>
<comment type="caution">
    <text evidence="2">The sequence shown here is derived from an EMBL/GenBank/DDBJ whole genome shotgun (WGS) entry which is preliminary data.</text>
</comment>
<name>A0ABW6AK41_9BACT</name>
<dbReference type="Proteomes" id="UP001597512">
    <property type="component" value="Unassembled WGS sequence"/>
</dbReference>